<dbReference type="SUPFAM" id="SSF57716">
    <property type="entry name" value="Glucocorticoid receptor-like (DNA-binding domain)"/>
    <property type="match status" value="1"/>
</dbReference>
<evidence type="ECO:0000256" key="13">
    <source>
        <dbReference type="PROSITE-ProRule" id="PRU00391"/>
    </source>
</evidence>
<dbReference type="SMART" id="SM01232">
    <property type="entry name" value="H2TH"/>
    <property type="match status" value="1"/>
</dbReference>
<dbReference type="InterPro" id="IPR044090">
    <property type="entry name" value="Nei2_N"/>
</dbReference>
<dbReference type="EMBL" id="CP064954">
    <property type="protein sequence ID" value="QPK79775.1"/>
    <property type="molecule type" value="Genomic_DNA"/>
</dbReference>
<keyword evidence="10" id="KW-0456">Lyase</keyword>
<evidence type="ECO:0000256" key="7">
    <source>
        <dbReference type="ARBA" id="ARBA00022833"/>
    </source>
</evidence>
<evidence type="ECO:0000259" key="14">
    <source>
        <dbReference type="PROSITE" id="PS51066"/>
    </source>
</evidence>
<dbReference type="Pfam" id="PF06831">
    <property type="entry name" value="H2TH"/>
    <property type="match status" value="1"/>
</dbReference>
<keyword evidence="12" id="KW-0326">Glycosidase</keyword>
<dbReference type="GO" id="GO:0000703">
    <property type="term" value="F:oxidized pyrimidine nucleobase lesion DNA N-glycosylase activity"/>
    <property type="evidence" value="ECO:0007669"/>
    <property type="project" value="TreeGrafter"/>
</dbReference>
<evidence type="ECO:0000256" key="9">
    <source>
        <dbReference type="ARBA" id="ARBA00023204"/>
    </source>
</evidence>
<evidence type="ECO:0000256" key="6">
    <source>
        <dbReference type="ARBA" id="ARBA00022801"/>
    </source>
</evidence>
<evidence type="ECO:0000256" key="2">
    <source>
        <dbReference type="ARBA" id="ARBA00012720"/>
    </source>
</evidence>
<dbReference type="InterPro" id="IPR012319">
    <property type="entry name" value="FPG_cat"/>
</dbReference>
<dbReference type="InterPro" id="IPR015886">
    <property type="entry name" value="H2TH_FPG"/>
</dbReference>
<dbReference type="InterPro" id="IPR035937">
    <property type="entry name" value="FPG_N"/>
</dbReference>
<keyword evidence="3" id="KW-0479">Metal-binding</keyword>
<dbReference type="InterPro" id="IPR010979">
    <property type="entry name" value="Ribosomal_uS13-like_H2TH"/>
</dbReference>
<keyword evidence="9" id="KW-0234">DNA repair</keyword>
<evidence type="ECO:0000256" key="3">
    <source>
        <dbReference type="ARBA" id="ARBA00022723"/>
    </source>
</evidence>
<keyword evidence="5 13" id="KW-0863">Zinc-finger</keyword>
<dbReference type="Gene3D" id="1.10.8.50">
    <property type="match status" value="1"/>
</dbReference>
<gene>
    <name evidence="15" type="ORF">G7Y31_03500</name>
</gene>
<dbReference type="SUPFAM" id="SSF81624">
    <property type="entry name" value="N-terminal domain of MutM-like DNA repair proteins"/>
    <property type="match status" value="1"/>
</dbReference>
<dbReference type="AlphaFoldDB" id="A0A7T0KFE7"/>
<evidence type="ECO:0000256" key="8">
    <source>
        <dbReference type="ARBA" id="ARBA00023125"/>
    </source>
</evidence>
<comment type="similarity">
    <text evidence="1">Belongs to the FPG family.</text>
</comment>
<evidence type="ECO:0000256" key="10">
    <source>
        <dbReference type="ARBA" id="ARBA00023239"/>
    </source>
</evidence>
<proteinExistence type="inferred from homology"/>
<name>A0A7T0KFE7_9CORY</name>
<dbReference type="KEGG" id="cliz:G7Y31_03500"/>
<accession>A0A7T0KFE7</accession>
<dbReference type="RefSeq" id="WP_165007922.1">
    <property type="nucleotide sequence ID" value="NZ_CP064954.1"/>
</dbReference>
<keyword evidence="7" id="KW-0862">Zinc</keyword>
<evidence type="ECO:0000313" key="15">
    <source>
        <dbReference type="EMBL" id="QPK79775.1"/>
    </source>
</evidence>
<sequence>MPEGDSVLQLSQKLKFMEQQVVAACSIRVPRFATVNVQGWRCTRVWPYGKHLFMSFAHPEHAPLVLHTHLKMDGRWGIYRAGQRWRQPAHTARVVLRLGEVEVVGHRLGMVEVFPQREYAQRISHLGPDILDPQWQHNGLREEAIARIEAQPQRAIGVALLDQGNVAGIGNEYRAETCFIAGVHPGRAVAETNVPAIVDIARRLMWANRNAPVRVSTGVRRAGETTYVFGRENARCRRCGTPIAKASLGEDYERIIWWCPQCQPA</sequence>
<dbReference type="Proteomes" id="UP000594681">
    <property type="component" value="Chromosome"/>
</dbReference>
<dbReference type="Gene3D" id="3.20.190.10">
    <property type="entry name" value="MutM-like, N-terminal"/>
    <property type="match status" value="1"/>
</dbReference>
<organism evidence="15 16">
    <name type="scientific">Corynebacterium lizhenjunii</name>
    <dbReference type="NCBI Taxonomy" id="2709394"/>
    <lineage>
        <taxon>Bacteria</taxon>
        <taxon>Bacillati</taxon>
        <taxon>Actinomycetota</taxon>
        <taxon>Actinomycetes</taxon>
        <taxon>Mycobacteriales</taxon>
        <taxon>Corynebacteriaceae</taxon>
        <taxon>Corynebacterium</taxon>
    </lineage>
</organism>
<dbReference type="GO" id="GO:0003684">
    <property type="term" value="F:damaged DNA binding"/>
    <property type="evidence" value="ECO:0007669"/>
    <property type="project" value="InterPro"/>
</dbReference>
<evidence type="ECO:0000313" key="16">
    <source>
        <dbReference type="Proteomes" id="UP000594681"/>
    </source>
</evidence>
<evidence type="ECO:0000256" key="11">
    <source>
        <dbReference type="ARBA" id="ARBA00023268"/>
    </source>
</evidence>
<keyword evidence="16" id="KW-1185">Reference proteome</keyword>
<dbReference type="PANTHER" id="PTHR42697">
    <property type="entry name" value="ENDONUCLEASE 8"/>
    <property type="match status" value="1"/>
</dbReference>
<keyword evidence="4" id="KW-0227">DNA damage</keyword>
<evidence type="ECO:0000256" key="1">
    <source>
        <dbReference type="ARBA" id="ARBA00009409"/>
    </source>
</evidence>
<dbReference type="PROSITE" id="PS51066">
    <property type="entry name" value="ZF_FPG_2"/>
    <property type="match status" value="1"/>
</dbReference>
<keyword evidence="6" id="KW-0378">Hydrolase</keyword>
<dbReference type="InterPro" id="IPR000214">
    <property type="entry name" value="Znf_DNA_glyclase/AP_lyase"/>
</dbReference>
<evidence type="ECO:0000256" key="12">
    <source>
        <dbReference type="ARBA" id="ARBA00023295"/>
    </source>
</evidence>
<dbReference type="GO" id="GO:0008270">
    <property type="term" value="F:zinc ion binding"/>
    <property type="evidence" value="ECO:0007669"/>
    <property type="project" value="UniProtKB-KW"/>
</dbReference>
<keyword evidence="8" id="KW-0238">DNA-binding</keyword>
<dbReference type="Pfam" id="PF01149">
    <property type="entry name" value="Fapy_DNA_glyco"/>
    <property type="match status" value="1"/>
</dbReference>
<keyword evidence="11" id="KW-0511">Multifunctional enzyme</keyword>
<protein>
    <recommendedName>
        <fullName evidence="2">DNA-(apurinic or apyrimidinic site) lyase</fullName>
        <ecNumber evidence="2">4.2.99.18</ecNumber>
    </recommendedName>
</protein>
<dbReference type="SMART" id="SM00898">
    <property type="entry name" value="Fapy_DNA_glyco"/>
    <property type="match status" value="1"/>
</dbReference>
<dbReference type="SUPFAM" id="SSF46946">
    <property type="entry name" value="S13-like H2TH domain"/>
    <property type="match status" value="1"/>
</dbReference>
<evidence type="ECO:0000256" key="5">
    <source>
        <dbReference type="ARBA" id="ARBA00022771"/>
    </source>
</evidence>
<dbReference type="GO" id="GO:0140078">
    <property type="term" value="F:class I DNA-(apurinic or apyrimidinic site) endonuclease activity"/>
    <property type="evidence" value="ECO:0007669"/>
    <property type="project" value="UniProtKB-EC"/>
</dbReference>
<feature type="domain" description="FPG-type" evidence="14">
    <location>
        <begin position="227"/>
        <end position="264"/>
    </location>
</feature>
<dbReference type="GO" id="GO:0006284">
    <property type="term" value="P:base-excision repair"/>
    <property type="evidence" value="ECO:0007669"/>
    <property type="project" value="InterPro"/>
</dbReference>
<evidence type="ECO:0000256" key="4">
    <source>
        <dbReference type="ARBA" id="ARBA00022763"/>
    </source>
</evidence>
<dbReference type="PANTHER" id="PTHR42697:SF1">
    <property type="entry name" value="ENDONUCLEASE 8"/>
    <property type="match status" value="1"/>
</dbReference>
<dbReference type="EC" id="4.2.99.18" evidence="2"/>
<dbReference type="CDD" id="cd08971">
    <property type="entry name" value="AcNei2_N"/>
    <property type="match status" value="1"/>
</dbReference>
<reference evidence="15 16" key="1">
    <citation type="submission" date="2020-11" db="EMBL/GenBank/DDBJ databases">
        <title>Corynebacterium sp. ZJ-599.</title>
        <authorList>
            <person name="Zhou J."/>
        </authorList>
    </citation>
    <scope>NUCLEOTIDE SEQUENCE [LARGE SCALE GENOMIC DNA]</scope>
    <source>
        <strain evidence="15 16">ZJ-599</strain>
    </source>
</reference>